<keyword evidence="2" id="KW-1185">Reference proteome</keyword>
<gene>
    <name evidence="1" type="ORF">BUALT_Bualt05G0001100</name>
</gene>
<evidence type="ECO:0000313" key="2">
    <source>
        <dbReference type="Proteomes" id="UP000826271"/>
    </source>
</evidence>
<protein>
    <submittedName>
        <fullName evidence="1">Uncharacterized protein</fullName>
    </submittedName>
</protein>
<dbReference type="Proteomes" id="UP000826271">
    <property type="component" value="Unassembled WGS sequence"/>
</dbReference>
<name>A0AAV6XFE8_9LAMI</name>
<comment type="caution">
    <text evidence="1">The sequence shown here is derived from an EMBL/GenBank/DDBJ whole genome shotgun (WGS) entry which is preliminary data.</text>
</comment>
<dbReference type="AlphaFoldDB" id="A0AAV6XFE8"/>
<evidence type="ECO:0000313" key="1">
    <source>
        <dbReference type="EMBL" id="KAG8381711.1"/>
    </source>
</evidence>
<proteinExistence type="predicted"/>
<organism evidence="1 2">
    <name type="scientific">Buddleja alternifolia</name>
    <dbReference type="NCBI Taxonomy" id="168488"/>
    <lineage>
        <taxon>Eukaryota</taxon>
        <taxon>Viridiplantae</taxon>
        <taxon>Streptophyta</taxon>
        <taxon>Embryophyta</taxon>
        <taxon>Tracheophyta</taxon>
        <taxon>Spermatophyta</taxon>
        <taxon>Magnoliopsida</taxon>
        <taxon>eudicotyledons</taxon>
        <taxon>Gunneridae</taxon>
        <taxon>Pentapetalae</taxon>
        <taxon>asterids</taxon>
        <taxon>lamiids</taxon>
        <taxon>Lamiales</taxon>
        <taxon>Scrophulariaceae</taxon>
        <taxon>Buddlejeae</taxon>
        <taxon>Buddleja</taxon>
    </lineage>
</organism>
<accession>A0AAV6XFE8</accession>
<sequence length="350" mass="39428">MEVEENEEEELAEPCAEILENWTSPICSDLGQNSIHQNRFSLQHPIHPPQLNNAYDDEFIRKVEINPINDPQVSLLALSCSTNLETNDEARTGSDNSTGDMDFDFELEQKPDRVMKERRAVGMALNKTYEKSSKDEPAQKPNDTVSVDRPIIQVLVADTFSDKLLGPGVDGIDIADLNKVKEAKECDEAGDHLRTILNENDAVPEASTLSINNGKEMEKLNFSQRLSGFEEWTRSEVKLNTGVDECLPFTDSNDRGLNDSDVIIEIVKEDDVLADAECANHLLDKRNTENTVYMFELTYTKELGRRSTSGLTVGENILAYRKIKQHHRRSCGKEIVKQKPKETDLCLEGK</sequence>
<dbReference type="EMBL" id="WHWC01000005">
    <property type="protein sequence ID" value="KAG8381711.1"/>
    <property type="molecule type" value="Genomic_DNA"/>
</dbReference>
<reference evidence="1" key="1">
    <citation type="submission" date="2019-10" db="EMBL/GenBank/DDBJ databases">
        <authorList>
            <person name="Zhang R."/>
            <person name="Pan Y."/>
            <person name="Wang J."/>
            <person name="Ma R."/>
            <person name="Yu S."/>
        </authorList>
    </citation>
    <scope>NUCLEOTIDE SEQUENCE</scope>
    <source>
        <strain evidence="1">LA-IB0</strain>
        <tissue evidence="1">Leaf</tissue>
    </source>
</reference>